<keyword evidence="2" id="KW-1185">Reference proteome</keyword>
<dbReference type="Proteomes" id="UP001056120">
    <property type="component" value="Linkage Group LG15"/>
</dbReference>
<reference evidence="2" key="1">
    <citation type="journal article" date="2022" name="Mol. Ecol. Resour.">
        <title>The genomes of chicory, endive, great burdock and yacon provide insights into Asteraceae palaeo-polyploidization history and plant inulin production.</title>
        <authorList>
            <person name="Fan W."/>
            <person name="Wang S."/>
            <person name="Wang H."/>
            <person name="Wang A."/>
            <person name="Jiang F."/>
            <person name="Liu H."/>
            <person name="Zhao H."/>
            <person name="Xu D."/>
            <person name="Zhang Y."/>
        </authorList>
    </citation>
    <scope>NUCLEOTIDE SEQUENCE [LARGE SCALE GENOMIC DNA]</scope>
    <source>
        <strain evidence="2">cv. Yunnan</strain>
    </source>
</reference>
<sequence length="312" mass="35135">MLKEDMSTLGLKSSTTRARVCDVCHSSLSTIFCEARLVYLCTSCDSQVHASNMLSLRHKRVSVCEACEQAPAAFICKADAALLCTTCDAVIHFANPLSQHHHRIPVMPFSGSVYGCRATEPWSLIGQGFEPQESEGTLDNENEDEAASWLIFDSPVKNSLNQNGGTNGFLFDGNEYLDLVDYNSCQGTQFSDDLKFDDEYKYMSVVPVQEHHHFHYHHFQNQKFQFGMECESSNGGYEFPASHCQNVSMSLTEVGSVRDSTITEVSISNARTQMPIQLTPVDREARVLKYREKKKTRTFEKTIRYASRKAYA</sequence>
<dbReference type="EMBL" id="CM042032">
    <property type="protein sequence ID" value="KAI3777054.1"/>
    <property type="molecule type" value="Genomic_DNA"/>
</dbReference>
<protein>
    <submittedName>
        <fullName evidence="1">Uncharacterized protein</fullName>
    </submittedName>
</protein>
<reference evidence="1 2" key="2">
    <citation type="journal article" date="2022" name="Mol. Ecol. Resour.">
        <title>The genomes of chicory, endive, great burdock and yacon provide insights into Asteraceae paleo-polyploidization history and plant inulin production.</title>
        <authorList>
            <person name="Fan W."/>
            <person name="Wang S."/>
            <person name="Wang H."/>
            <person name="Wang A."/>
            <person name="Jiang F."/>
            <person name="Liu H."/>
            <person name="Zhao H."/>
            <person name="Xu D."/>
            <person name="Zhang Y."/>
        </authorList>
    </citation>
    <scope>NUCLEOTIDE SEQUENCE [LARGE SCALE GENOMIC DNA]</scope>
    <source>
        <strain evidence="2">cv. Yunnan</strain>
        <tissue evidence="1">Leaves</tissue>
    </source>
</reference>
<proteinExistence type="predicted"/>
<comment type="caution">
    <text evidence="1">The sequence shown here is derived from an EMBL/GenBank/DDBJ whole genome shotgun (WGS) entry which is preliminary data.</text>
</comment>
<evidence type="ECO:0000313" key="2">
    <source>
        <dbReference type="Proteomes" id="UP001056120"/>
    </source>
</evidence>
<name>A0ACB9G0A5_9ASTR</name>
<organism evidence="1 2">
    <name type="scientific">Smallanthus sonchifolius</name>
    <dbReference type="NCBI Taxonomy" id="185202"/>
    <lineage>
        <taxon>Eukaryota</taxon>
        <taxon>Viridiplantae</taxon>
        <taxon>Streptophyta</taxon>
        <taxon>Embryophyta</taxon>
        <taxon>Tracheophyta</taxon>
        <taxon>Spermatophyta</taxon>
        <taxon>Magnoliopsida</taxon>
        <taxon>eudicotyledons</taxon>
        <taxon>Gunneridae</taxon>
        <taxon>Pentapetalae</taxon>
        <taxon>asterids</taxon>
        <taxon>campanulids</taxon>
        <taxon>Asterales</taxon>
        <taxon>Asteraceae</taxon>
        <taxon>Asteroideae</taxon>
        <taxon>Heliantheae alliance</taxon>
        <taxon>Millerieae</taxon>
        <taxon>Smallanthus</taxon>
    </lineage>
</organism>
<accession>A0ACB9G0A5</accession>
<gene>
    <name evidence="1" type="ORF">L1987_46847</name>
</gene>
<evidence type="ECO:0000313" key="1">
    <source>
        <dbReference type="EMBL" id="KAI3777054.1"/>
    </source>
</evidence>